<dbReference type="GeneID" id="130463147"/>
<dbReference type="PANTHER" id="PTHR42648:SF31">
    <property type="entry name" value="RNA-DIRECTED DNA POLYMERASE"/>
    <property type="match status" value="1"/>
</dbReference>
<protein>
    <recommendedName>
        <fullName evidence="3">Integrase catalytic domain-containing protein</fullName>
    </recommendedName>
</protein>
<sequence length="316" mass="35723">MMKFLLGMNRGFDGTVKNVLSMDPLPSINRVFSITQQIEKQKELSNVIIECNAMNSSAMAVQAYRRGQIQKYTTGYDGDNGVLSNEMLNAICQEVMKVMKGKQPQSTDAVDSGACDQMTYDETILTNIRTLINPIKGFRHNLLSIGRLIQHIGVKFISTGTGYTLQDPASSELIGAGKRTNGLSEYNCVVCYNSKHHKLPFAVSTSRADVCFDLIHLDLRGPYRVRSFDGASFFLIVFYDHSRTTWTYLIHNKLQVEKVVSGFLSMVETQFDTKVKRIRSDHGTEIVKESYYFLPNSLFYCFGFLHGIRARISDLR</sequence>
<reference evidence="2" key="2">
    <citation type="submission" date="2025-08" db="UniProtKB">
        <authorList>
            <consortium name="RefSeq"/>
        </authorList>
    </citation>
    <scope>IDENTIFICATION</scope>
    <source>
        <tissue evidence="2">Leaf</tissue>
    </source>
</reference>
<reference evidence="1" key="1">
    <citation type="journal article" date="2021" name="Nat. Commun.">
        <title>Genomic analyses provide insights into spinach domestication and the genetic basis of agronomic traits.</title>
        <authorList>
            <person name="Cai X."/>
            <person name="Sun X."/>
            <person name="Xu C."/>
            <person name="Sun H."/>
            <person name="Wang X."/>
            <person name="Ge C."/>
            <person name="Zhang Z."/>
            <person name="Wang Q."/>
            <person name="Fei Z."/>
            <person name="Jiao C."/>
            <person name="Wang Q."/>
        </authorList>
    </citation>
    <scope>NUCLEOTIDE SEQUENCE [LARGE SCALE GENOMIC DNA]</scope>
    <source>
        <strain evidence="1">cv. Varoflay</strain>
    </source>
</reference>
<dbReference type="RefSeq" id="XP_056688172.1">
    <property type="nucleotide sequence ID" value="XM_056832194.1"/>
</dbReference>
<evidence type="ECO:0000313" key="2">
    <source>
        <dbReference type="RefSeq" id="XP_056688172.1"/>
    </source>
</evidence>
<dbReference type="Gene3D" id="3.30.420.10">
    <property type="entry name" value="Ribonuclease H-like superfamily/Ribonuclease H"/>
    <property type="match status" value="1"/>
</dbReference>
<name>A0ABM3QXS3_SPIOL</name>
<dbReference type="Proteomes" id="UP000813463">
    <property type="component" value="Chromosome 6"/>
</dbReference>
<evidence type="ECO:0000313" key="1">
    <source>
        <dbReference type="Proteomes" id="UP000813463"/>
    </source>
</evidence>
<dbReference type="PANTHER" id="PTHR42648">
    <property type="entry name" value="TRANSPOSASE, PUTATIVE-RELATED"/>
    <property type="match status" value="1"/>
</dbReference>
<dbReference type="SUPFAM" id="SSF53098">
    <property type="entry name" value="Ribonuclease H-like"/>
    <property type="match status" value="1"/>
</dbReference>
<organism evidence="1 2">
    <name type="scientific">Spinacia oleracea</name>
    <name type="common">Spinach</name>
    <dbReference type="NCBI Taxonomy" id="3562"/>
    <lineage>
        <taxon>Eukaryota</taxon>
        <taxon>Viridiplantae</taxon>
        <taxon>Streptophyta</taxon>
        <taxon>Embryophyta</taxon>
        <taxon>Tracheophyta</taxon>
        <taxon>Spermatophyta</taxon>
        <taxon>Magnoliopsida</taxon>
        <taxon>eudicotyledons</taxon>
        <taxon>Gunneridae</taxon>
        <taxon>Pentapetalae</taxon>
        <taxon>Caryophyllales</taxon>
        <taxon>Chenopodiaceae</taxon>
        <taxon>Chenopodioideae</taxon>
        <taxon>Anserineae</taxon>
        <taxon>Spinacia</taxon>
    </lineage>
</organism>
<dbReference type="InterPro" id="IPR039537">
    <property type="entry name" value="Retrotran_Ty1/copia-like"/>
</dbReference>
<keyword evidence="1" id="KW-1185">Reference proteome</keyword>
<evidence type="ECO:0008006" key="3">
    <source>
        <dbReference type="Google" id="ProtNLM"/>
    </source>
</evidence>
<accession>A0ABM3QXS3</accession>
<dbReference type="InterPro" id="IPR012337">
    <property type="entry name" value="RNaseH-like_sf"/>
</dbReference>
<proteinExistence type="predicted"/>
<dbReference type="InterPro" id="IPR036397">
    <property type="entry name" value="RNaseH_sf"/>
</dbReference>
<gene>
    <name evidence="2" type="primary">LOC130463147</name>
</gene>